<organism evidence="1">
    <name type="scientific">Cladocopium goreaui</name>
    <dbReference type="NCBI Taxonomy" id="2562237"/>
    <lineage>
        <taxon>Eukaryota</taxon>
        <taxon>Sar</taxon>
        <taxon>Alveolata</taxon>
        <taxon>Dinophyceae</taxon>
        <taxon>Suessiales</taxon>
        <taxon>Symbiodiniaceae</taxon>
        <taxon>Cladocopium</taxon>
    </lineage>
</organism>
<dbReference type="EMBL" id="CAMXCT010005445">
    <property type="protein sequence ID" value="CAI4012369.1"/>
    <property type="molecule type" value="Genomic_DNA"/>
</dbReference>
<dbReference type="EMBL" id="CAMXCT020005445">
    <property type="protein sequence ID" value="CAL1165744.1"/>
    <property type="molecule type" value="Genomic_DNA"/>
</dbReference>
<reference evidence="2 3" key="2">
    <citation type="submission" date="2024-05" db="EMBL/GenBank/DDBJ databases">
        <authorList>
            <person name="Chen Y."/>
            <person name="Shah S."/>
            <person name="Dougan E. K."/>
            <person name="Thang M."/>
            <person name="Chan C."/>
        </authorList>
    </citation>
    <scope>NUCLEOTIDE SEQUENCE [LARGE SCALE GENOMIC DNA]</scope>
</reference>
<evidence type="ECO:0000313" key="3">
    <source>
        <dbReference type="Proteomes" id="UP001152797"/>
    </source>
</evidence>
<accession>A0A9P1DL90</accession>
<gene>
    <name evidence="1" type="ORF">C1SCF055_LOCUS37436</name>
</gene>
<dbReference type="Gene3D" id="3.40.220.10">
    <property type="entry name" value="Leucine Aminopeptidase, subunit E, domain 1"/>
    <property type="match status" value="1"/>
</dbReference>
<protein>
    <submittedName>
        <fullName evidence="2">Macro domain-containing protein</fullName>
    </submittedName>
</protein>
<proteinExistence type="predicted"/>
<dbReference type="SUPFAM" id="SSF52949">
    <property type="entry name" value="Macro domain-like"/>
    <property type="match status" value="1"/>
</dbReference>
<evidence type="ECO:0000313" key="2">
    <source>
        <dbReference type="EMBL" id="CAL4799681.1"/>
    </source>
</evidence>
<evidence type="ECO:0000313" key="1">
    <source>
        <dbReference type="EMBL" id="CAI4012369.1"/>
    </source>
</evidence>
<comment type="caution">
    <text evidence="1">The sequence shown here is derived from an EMBL/GenBank/DDBJ whole genome shotgun (WGS) entry which is preliminary data.</text>
</comment>
<dbReference type="AlphaFoldDB" id="A0A9P1DL90"/>
<dbReference type="InterPro" id="IPR043472">
    <property type="entry name" value="Macro_dom-like"/>
</dbReference>
<name>A0A9P1DL90_9DINO</name>
<dbReference type="OrthoDB" id="239853at2759"/>
<keyword evidence="3" id="KW-1185">Reference proteome</keyword>
<sequence>MATEDLSLLRYGDGDLGDAEAVPMAAAKETCRWRWRPWLRTQIFVALGVSTLVLYLWPFERAAAGVSQAIALEEVNSILPEVAVQPYGVLGVQLDSLHHFVRQAAEPWGLTAVLDPAGLRFIHDIGPAGAGGASRAIYSWLRINLDPRFPGDVREAVQKECDAKMHKYGDKQVIHVVGPDFTNVPWASFEAQAEASQKLTTAYKHVLEEFEASDAQRLRLLPISGGINAGPFFKQLPQLTFEAIDKAFRSLPMSSKHHLLQSFKKHKLEMCIFEETSLAAYQAACPTCA</sequence>
<dbReference type="EMBL" id="CAMXCT030005445">
    <property type="protein sequence ID" value="CAL4799681.1"/>
    <property type="molecule type" value="Genomic_DNA"/>
</dbReference>
<dbReference type="Proteomes" id="UP001152797">
    <property type="component" value="Unassembled WGS sequence"/>
</dbReference>
<reference evidence="1" key="1">
    <citation type="submission" date="2022-10" db="EMBL/GenBank/DDBJ databases">
        <authorList>
            <person name="Chen Y."/>
            <person name="Dougan E. K."/>
            <person name="Chan C."/>
            <person name="Rhodes N."/>
            <person name="Thang M."/>
        </authorList>
    </citation>
    <scope>NUCLEOTIDE SEQUENCE</scope>
</reference>